<sequence length="374" mass="39932">MSNVESAAATAQQSSKRAPGTVRLLIGTSKRDSKGLYTAYFSNGTLSAPALAEPARNPSFLALPRPDYPVLFAVTQPEDLPSHASSFTHPPMSDRPDGDQFQKISDAPSHGKGGCHVGVSPDGHSVFIANYAGASVASFHADDRGALTLASHIDFPPDGHGPNPDRQQQSYIHSALSSPDGNFVLVNDLGLDRIHIFRLDHATAKLTPHGEWHAEPGSGPRHLALHPNGHWIYCIHELNSTVVLLHWNAAEGTLTTAGQPISTLPPGVDAAGKRASELAFSHDLRFLYASNRVHESFTVYSIDPQTGALSTVQHLENPGKESRHIALSPDGKFFLSANQFSDEISVFPIDTATGKLGDRTSTVPIAGPSCLLFA</sequence>
<feature type="compositionally biased region" description="Polar residues" evidence="3">
    <location>
        <begin position="1"/>
        <end position="16"/>
    </location>
</feature>
<keyword evidence="2" id="KW-0313">Glucose metabolism</keyword>
<keyword evidence="2" id="KW-0119">Carbohydrate metabolism</keyword>
<dbReference type="EMBL" id="JBJYXY010000001">
    <property type="protein sequence ID" value="MFN2975273.1"/>
    <property type="molecule type" value="Genomic_DNA"/>
</dbReference>
<gene>
    <name evidence="4" type="ORF">ACK2TP_05815</name>
</gene>
<comment type="similarity">
    <text evidence="1">Belongs to the cycloisomerase 2 family.</text>
</comment>
<keyword evidence="5" id="KW-1185">Reference proteome</keyword>
<evidence type="ECO:0000313" key="5">
    <source>
        <dbReference type="Proteomes" id="UP001634747"/>
    </source>
</evidence>
<evidence type="ECO:0000313" key="4">
    <source>
        <dbReference type="EMBL" id="MFN2975273.1"/>
    </source>
</evidence>
<dbReference type="RefSeq" id="WP_344687673.1">
    <property type="nucleotide sequence ID" value="NZ_BAABBH010000001.1"/>
</dbReference>
<dbReference type="PANTHER" id="PTHR30344">
    <property type="entry name" value="6-PHOSPHOGLUCONOLACTONASE-RELATED"/>
    <property type="match status" value="1"/>
</dbReference>
<dbReference type="InterPro" id="IPR015943">
    <property type="entry name" value="WD40/YVTN_repeat-like_dom_sf"/>
</dbReference>
<dbReference type="PANTHER" id="PTHR30344:SF1">
    <property type="entry name" value="6-PHOSPHOGLUCONOLACTONASE"/>
    <property type="match status" value="1"/>
</dbReference>
<dbReference type="InterPro" id="IPR050282">
    <property type="entry name" value="Cycloisomerase_2"/>
</dbReference>
<feature type="region of interest" description="Disordered" evidence="3">
    <location>
        <begin position="81"/>
        <end position="116"/>
    </location>
</feature>
<dbReference type="InterPro" id="IPR011045">
    <property type="entry name" value="N2O_reductase_N"/>
</dbReference>
<accession>A0ABW9KJ10</accession>
<evidence type="ECO:0000256" key="3">
    <source>
        <dbReference type="SAM" id="MobiDB-lite"/>
    </source>
</evidence>
<dbReference type="SUPFAM" id="SSF50974">
    <property type="entry name" value="Nitrous oxide reductase, N-terminal domain"/>
    <property type="match status" value="1"/>
</dbReference>
<evidence type="ECO:0000256" key="1">
    <source>
        <dbReference type="ARBA" id="ARBA00005564"/>
    </source>
</evidence>
<dbReference type="Gene3D" id="2.130.10.10">
    <property type="entry name" value="YVTN repeat-like/Quinoprotein amine dehydrogenase"/>
    <property type="match status" value="1"/>
</dbReference>
<evidence type="ECO:0000256" key="2">
    <source>
        <dbReference type="ARBA" id="ARBA00022526"/>
    </source>
</evidence>
<protein>
    <submittedName>
        <fullName evidence="4">Lactonase family protein</fullName>
    </submittedName>
</protein>
<name>A0ABW9KJ10_9BACT</name>
<reference evidence="4 5" key="1">
    <citation type="submission" date="2024-12" db="EMBL/GenBank/DDBJ databases">
        <authorList>
            <person name="Lee Y."/>
        </authorList>
    </citation>
    <scope>NUCLEOTIDE SEQUENCE [LARGE SCALE GENOMIC DNA]</scope>
    <source>
        <strain evidence="4 5">03SUJ4</strain>
    </source>
</reference>
<dbReference type="InterPro" id="IPR019405">
    <property type="entry name" value="Lactonase_7-beta_prop"/>
</dbReference>
<feature type="region of interest" description="Disordered" evidence="3">
    <location>
        <begin position="1"/>
        <end position="23"/>
    </location>
</feature>
<organism evidence="4 5">
    <name type="scientific">Terriglobus aquaticus</name>
    <dbReference type="NCBI Taxonomy" id="940139"/>
    <lineage>
        <taxon>Bacteria</taxon>
        <taxon>Pseudomonadati</taxon>
        <taxon>Acidobacteriota</taxon>
        <taxon>Terriglobia</taxon>
        <taxon>Terriglobales</taxon>
        <taxon>Acidobacteriaceae</taxon>
        <taxon>Terriglobus</taxon>
    </lineage>
</organism>
<dbReference type="Proteomes" id="UP001634747">
    <property type="component" value="Unassembled WGS sequence"/>
</dbReference>
<dbReference type="Pfam" id="PF10282">
    <property type="entry name" value="Lactonase"/>
    <property type="match status" value="1"/>
</dbReference>
<comment type="caution">
    <text evidence="4">The sequence shown here is derived from an EMBL/GenBank/DDBJ whole genome shotgun (WGS) entry which is preliminary data.</text>
</comment>
<proteinExistence type="inferred from homology"/>